<comment type="catalytic activity">
    <reaction evidence="1 7">
        <text>6-phospho-D-glucono-1,5-lactone + H2O = 6-phospho-D-gluconate + H(+)</text>
        <dbReference type="Rhea" id="RHEA:12556"/>
        <dbReference type="ChEBI" id="CHEBI:15377"/>
        <dbReference type="ChEBI" id="CHEBI:15378"/>
        <dbReference type="ChEBI" id="CHEBI:57955"/>
        <dbReference type="ChEBI" id="CHEBI:58759"/>
        <dbReference type="EC" id="3.1.1.31"/>
    </reaction>
</comment>
<reference evidence="9 10" key="1">
    <citation type="submission" date="2024-06" db="EMBL/GenBank/DDBJ databases">
        <authorList>
            <person name="Li Z."/>
            <person name="Jiang Y."/>
        </authorList>
    </citation>
    <scope>NUCLEOTIDE SEQUENCE [LARGE SCALE GENOMIC DNA]</scope>
    <source>
        <strain evidence="9 10">HSW-8</strain>
    </source>
</reference>
<dbReference type="InterPro" id="IPR037171">
    <property type="entry name" value="NagB/RpiA_transferase-like"/>
</dbReference>
<dbReference type="Pfam" id="PF01182">
    <property type="entry name" value="Glucosamine_iso"/>
    <property type="match status" value="1"/>
</dbReference>
<dbReference type="InterPro" id="IPR006148">
    <property type="entry name" value="Glc/Gal-6P_isomerase"/>
</dbReference>
<evidence type="ECO:0000313" key="9">
    <source>
        <dbReference type="EMBL" id="MES0873497.1"/>
    </source>
</evidence>
<dbReference type="PANTHER" id="PTHR11054:SF0">
    <property type="entry name" value="6-PHOSPHOGLUCONOLACTONASE"/>
    <property type="match status" value="1"/>
</dbReference>
<comment type="pathway">
    <text evidence="3 7">Carbohydrate degradation; pentose phosphate pathway; D-ribulose 5-phosphate from D-glucose 6-phosphate (oxidative stage): step 2/3.</text>
</comment>
<sequence>MSEAVWTLHADAAQMAQAVADEVAALLRERLQASGQALLALPGGRTPVAAFERLARAPLDWSRVTLIPTDERLVPETHALSNVVLLRRHFDRTGARIVPLLDAEPDPHHAAGERADRVLQTLPWPPDLVWLGVGSDGHTASIFPGPDLHAALDAPAQRRAIGVLPDPLPAEAPVARVTLTRAAIASARRLLLTLTGEAKRAVVTRALRGDPPDSPIGRVLASARMPVAIHWSPT</sequence>
<dbReference type="GO" id="GO:0017057">
    <property type="term" value="F:6-phosphogluconolactonase activity"/>
    <property type="evidence" value="ECO:0007669"/>
    <property type="project" value="UniProtKB-EC"/>
</dbReference>
<name>A0ABV2A8H0_9GAMM</name>
<dbReference type="SUPFAM" id="SSF100950">
    <property type="entry name" value="NagB/RpiA/CoA transferase-like"/>
    <property type="match status" value="1"/>
</dbReference>
<organism evidence="9 10">
    <name type="scientific">Sinimarinibacterium thermocellulolyticum</name>
    <dbReference type="NCBI Taxonomy" id="3170016"/>
    <lineage>
        <taxon>Bacteria</taxon>
        <taxon>Pseudomonadati</taxon>
        <taxon>Pseudomonadota</taxon>
        <taxon>Gammaproteobacteria</taxon>
        <taxon>Nevskiales</taxon>
        <taxon>Nevskiaceae</taxon>
        <taxon>Sinimarinibacterium</taxon>
    </lineage>
</organism>
<dbReference type="EMBL" id="JBEPIJ010000004">
    <property type="protein sequence ID" value="MES0873497.1"/>
    <property type="molecule type" value="Genomic_DNA"/>
</dbReference>
<evidence type="ECO:0000256" key="6">
    <source>
        <dbReference type="ARBA" id="ARBA00020337"/>
    </source>
</evidence>
<dbReference type="CDD" id="cd01400">
    <property type="entry name" value="6PGL"/>
    <property type="match status" value="1"/>
</dbReference>
<dbReference type="PANTHER" id="PTHR11054">
    <property type="entry name" value="6-PHOSPHOGLUCONOLACTONASE"/>
    <property type="match status" value="1"/>
</dbReference>
<comment type="caution">
    <text evidence="9">The sequence shown here is derived from an EMBL/GenBank/DDBJ whole genome shotgun (WGS) entry which is preliminary data.</text>
</comment>
<gene>
    <name evidence="7 9" type="primary">pgl</name>
    <name evidence="9" type="ORF">ABSH63_05690</name>
</gene>
<dbReference type="Gene3D" id="3.40.50.1360">
    <property type="match status" value="1"/>
</dbReference>
<evidence type="ECO:0000256" key="4">
    <source>
        <dbReference type="ARBA" id="ARBA00010662"/>
    </source>
</evidence>
<accession>A0ABV2A8H0</accession>
<keyword evidence="7 9" id="KW-0378">Hydrolase</keyword>
<feature type="domain" description="Glucosamine/galactosamine-6-phosphate isomerase" evidence="8">
    <location>
        <begin position="11"/>
        <end position="221"/>
    </location>
</feature>
<evidence type="ECO:0000313" key="10">
    <source>
        <dbReference type="Proteomes" id="UP001465331"/>
    </source>
</evidence>
<keyword evidence="10" id="KW-1185">Reference proteome</keyword>
<protein>
    <recommendedName>
        <fullName evidence="6 7">6-phosphogluconolactonase</fullName>
        <shortName evidence="7">6PGL</shortName>
        <ecNumber evidence="5 7">3.1.1.31</ecNumber>
    </recommendedName>
</protein>
<evidence type="ECO:0000256" key="3">
    <source>
        <dbReference type="ARBA" id="ARBA00004961"/>
    </source>
</evidence>
<evidence type="ECO:0000256" key="2">
    <source>
        <dbReference type="ARBA" id="ARBA00002681"/>
    </source>
</evidence>
<evidence type="ECO:0000256" key="5">
    <source>
        <dbReference type="ARBA" id="ARBA00013198"/>
    </source>
</evidence>
<proteinExistence type="inferred from homology"/>
<comment type="similarity">
    <text evidence="4 7">Belongs to the glucosamine/galactosamine-6-phosphate isomerase family. 6-phosphogluconolactonase subfamily.</text>
</comment>
<dbReference type="InterPro" id="IPR039104">
    <property type="entry name" value="6PGL"/>
</dbReference>
<dbReference type="EC" id="3.1.1.31" evidence="5 7"/>
<dbReference type="NCBIfam" id="TIGR01198">
    <property type="entry name" value="pgl"/>
    <property type="match status" value="1"/>
</dbReference>
<evidence type="ECO:0000259" key="8">
    <source>
        <dbReference type="Pfam" id="PF01182"/>
    </source>
</evidence>
<dbReference type="InterPro" id="IPR005900">
    <property type="entry name" value="6-phosphogluconolactonase_DevB"/>
</dbReference>
<evidence type="ECO:0000256" key="1">
    <source>
        <dbReference type="ARBA" id="ARBA00000832"/>
    </source>
</evidence>
<comment type="function">
    <text evidence="2 7">Hydrolysis of 6-phosphogluconolactone to 6-phosphogluconate.</text>
</comment>
<dbReference type="Proteomes" id="UP001465331">
    <property type="component" value="Unassembled WGS sequence"/>
</dbReference>
<evidence type="ECO:0000256" key="7">
    <source>
        <dbReference type="RuleBase" id="RU365095"/>
    </source>
</evidence>
<dbReference type="RefSeq" id="WP_352888225.1">
    <property type="nucleotide sequence ID" value="NZ_JBEPIJ010000004.1"/>
</dbReference>